<dbReference type="UniPathway" id="UPA00378"/>
<evidence type="ECO:0000256" key="2">
    <source>
        <dbReference type="ARBA" id="ARBA00005680"/>
    </source>
</evidence>
<protein>
    <recommendedName>
        <fullName evidence="10">Polypeptide N-acetylgalactosaminyltransferase</fullName>
        <ecNumber evidence="10">2.4.1.-</ecNumber>
    </recommendedName>
    <alternativeName>
        <fullName evidence="10">Protein-UDP acetylgalactosaminyltransferase</fullName>
    </alternativeName>
</protein>
<dbReference type="SUPFAM" id="SSF53448">
    <property type="entry name" value="Nucleotide-diphospho-sugar transferases"/>
    <property type="match status" value="1"/>
</dbReference>
<comment type="caution">
    <text evidence="10">Lacks conserved residue(s) required for the propagation of feature annotation.</text>
</comment>
<keyword evidence="3 10" id="KW-0812">Transmembrane</keyword>
<evidence type="ECO:0000256" key="5">
    <source>
        <dbReference type="ARBA" id="ARBA00022968"/>
    </source>
</evidence>
<dbReference type="PROSITE" id="PS50231">
    <property type="entry name" value="RICIN_B_LECTIN"/>
    <property type="match status" value="1"/>
</dbReference>
<keyword evidence="8 10" id="KW-0472">Membrane</keyword>
<dbReference type="GO" id="GO:0006493">
    <property type="term" value="P:protein O-linked glycosylation"/>
    <property type="evidence" value="ECO:0007669"/>
    <property type="project" value="TreeGrafter"/>
</dbReference>
<dbReference type="Proteomes" id="UP000275408">
    <property type="component" value="Unassembled WGS sequence"/>
</dbReference>
<keyword evidence="7 10" id="KW-0333">Golgi apparatus</keyword>
<evidence type="ECO:0000256" key="6">
    <source>
        <dbReference type="ARBA" id="ARBA00022989"/>
    </source>
</evidence>
<organism evidence="13 14">
    <name type="scientific">Pocillopora damicornis</name>
    <name type="common">Cauliflower coral</name>
    <name type="synonym">Millepora damicornis</name>
    <dbReference type="NCBI Taxonomy" id="46731"/>
    <lineage>
        <taxon>Eukaryota</taxon>
        <taxon>Metazoa</taxon>
        <taxon>Cnidaria</taxon>
        <taxon>Anthozoa</taxon>
        <taxon>Hexacorallia</taxon>
        <taxon>Scleractinia</taxon>
        <taxon>Astrocoeniina</taxon>
        <taxon>Pocilloporidae</taxon>
        <taxon>Pocillopora</taxon>
    </lineage>
</organism>
<feature type="domain" description="Ricin B lectin" evidence="12">
    <location>
        <begin position="606"/>
        <end position="721"/>
    </location>
</feature>
<feature type="region of interest" description="Disordered" evidence="11">
    <location>
        <begin position="122"/>
        <end position="147"/>
    </location>
</feature>
<dbReference type="EMBL" id="RCHS01002239">
    <property type="protein sequence ID" value="RMX48803.1"/>
    <property type="molecule type" value="Genomic_DNA"/>
</dbReference>
<keyword evidence="6 10" id="KW-1133">Transmembrane helix</keyword>
<dbReference type="EC" id="2.4.1.-" evidence="10"/>
<name>A0A3M6U561_POCDA</name>
<evidence type="ECO:0000256" key="8">
    <source>
        <dbReference type="ARBA" id="ARBA00023136"/>
    </source>
</evidence>
<dbReference type="InterPro" id="IPR029044">
    <property type="entry name" value="Nucleotide-diphossugar_trans"/>
</dbReference>
<evidence type="ECO:0000256" key="1">
    <source>
        <dbReference type="ARBA" id="ARBA00004323"/>
    </source>
</evidence>
<comment type="pathway">
    <text evidence="10">Protein modification; protein glycosylation.</text>
</comment>
<keyword evidence="10" id="KW-0808">Transferase</keyword>
<evidence type="ECO:0000256" key="4">
    <source>
        <dbReference type="ARBA" id="ARBA00022734"/>
    </source>
</evidence>
<keyword evidence="9 10" id="KW-1015">Disulfide bond</keyword>
<keyword evidence="14" id="KW-1185">Reference proteome</keyword>
<evidence type="ECO:0000313" key="13">
    <source>
        <dbReference type="EMBL" id="RMX48803.1"/>
    </source>
</evidence>
<evidence type="ECO:0000256" key="11">
    <source>
        <dbReference type="SAM" id="MobiDB-lite"/>
    </source>
</evidence>
<dbReference type="PANTHER" id="PTHR11675">
    <property type="entry name" value="N-ACETYLGALACTOSAMINYLTRANSFERASE"/>
    <property type="match status" value="1"/>
</dbReference>
<comment type="cofactor">
    <cofactor evidence="10">
        <name>Mn(2+)</name>
        <dbReference type="ChEBI" id="CHEBI:29035"/>
    </cofactor>
</comment>
<keyword evidence="5" id="KW-0735">Signal-anchor</keyword>
<dbReference type="PANTHER" id="PTHR11675:SF101">
    <property type="entry name" value="POLYPEPTIDE N-ACETYLGALACTOSAMINYLTRANSFERASE 5"/>
    <property type="match status" value="1"/>
</dbReference>
<dbReference type="SMART" id="SM00458">
    <property type="entry name" value="RICIN"/>
    <property type="match status" value="1"/>
</dbReference>
<dbReference type="Pfam" id="PF00535">
    <property type="entry name" value="Glycos_transf_2"/>
    <property type="match status" value="1"/>
</dbReference>
<evidence type="ECO:0000259" key="12">
    <source>
        <dbReference type="SMART" id="SM00458"/>
    </source>
</evidence>
<dbReference type="SUPFAM" id="SSF50370">
    <property type="entry name" value="Ricin B-like lectins"/>
    <property type="match status" value="1"/>
</dbReference>
<dbReference type="Gene3D" id="2.80.10.50">
    <property type="match status" value="1"/>
</dbReference>
<reference evidence="13 14" key="1">
    <citation type="journal article" date="2018" name="Sci. Rep.">
        <title>Comparative analysis of the Pocillopora damicornis genome highlights role of immune system in coral evolution.</title>
        <authorList>
            <person name="Cunning R."/>
            <person name="Bay R.A."/>
            <person name="Gillette P."/>
            <person name="Baker A.C."/>
            <person name="Traylor-Knowles N."/>
        </authorList>
    </citation>
    <scope>NUCLEOTIDE SEQUENCE [LARGE SCALE GENOMIC DNA]</scope>
    <source>
        <strain evidence="13">RSMAS</strain>
        <tissue evidence="13">Whole animal</tissue>
    </source>
</reference>
<dbReference type="FunFam" id="3.90.550.10:FF:000088">
    <property type="entry name" value="Polypeptide N-acetylgalactosaminyltransferase"/>
    <property type="match status" value="1"/>
</dbReference>
<dbReference type="InterPro" id="IPR045885">
    <property type="entry name" value="GalNAc-T"/>
</dbReference>
<accession>A0A3M6U561</accession>
<dbReference type="AlphaFoldDB" id="A0A3M6U561"/>
<dbReference type="InterPro" id="IPR035992">
    <property type="entry name" value="Ricin_B-like_lectins"/>
</dbReference>
<dbReference type="GO" id="GO:0030246">
    <property type="term" value="F:carbohydrate binding"/>
    <property type="evidence" value="ECO:0007669"/>
    <property type="project" value="UniProtKB-KW"/>
</dbReference>
<dbReference type="GO" id="GO:0000139">
    <property type="term" value="C:Golgi membrane"/>
    <property type="evidence" value="ECO:0007669"/>
    <property type="project" value="UniProtKB-SubCell"/>
</dbReference>
<evidence type="ECO:0000256" key="3">
    <source>
        <dbReference type="ARBA" id="ARBA00022692"/>
    </source>
</evidence>
<keyword evidence="10" id="KW-0464">Manganese</keyword>
<keyword evidence="10" id="KW-0328">Glycosyltransferase</keyword>
<dbReference type="GO" id="GO:0004653">
    <property type="term" value="F:polypeptide N-acetylgalactosaminyltransferase activity"/>
    <property type="evidence" value="ECO:0007669"/>
    <property type="project" value="TreeGrafter"/>
</dbReference>
<proteinExistence type="inferred from homology"/>
<sequence length="727" mass="84112">MARLISRRKLVYYTIVVTSFCWVLGTVSFFLFQSLEVSIDVKRRTSDSHPSSQRPKWNVQHDRLAKETDQRAGEQYIPNETKKARINLIYQQISNKGISASKGSQKKLEQITANYERYPSGVKLKGPGARGEGVTVPESRKDDEDEGFEQHSFNRVASDMISVHRTLQDHRNSRRIVFYFVVITSSVWIYLATYFILTNEFEPEENRVADEATYNLLMYDKTPDRNPNKPGEWGAGVSLNFLEKKREEQGFHDHAFNRVVSDKISLERNLLDVRNSKCKIKKYPQDLPTSSVIICFHNEAWSTLLRTVHSVINRTPPQLLKEIILVDDASDRDELKTKLEDYVAKLKVVKIVRLPRREGLIRARLTGAERAKGQVLTFLDAHCECSKGWLVPLLAKIAENRSNVVMPVIDEISDQNFYYHAVPEPFHRGIFRWRLEFGWKPVPQYEMERRKDETEGIRTPVMAGGLFSIDKSYFDEIGTYDTGMDIWGGENLEISFRVWMCGGTIEMLPCSRVGHVFRPRFPYSFPARPGGDLDVVSRNLMRVADVWMDEYSKHFYNIRFDLKRKKHDDISERLALRKKLQCKSFKWYLENIIPELEVPDANFVAAGQVRNPSSDKCLDTLGKKDDAPLGLYECHGQGGNQYFVLTSKGELKSEDNCLDYNGYDLYLKECDGLKQNQKWEYKKTVLYHPRHDVCIDRGSSNAEYAKVRACDGRLAQVWEFSKTEEMD</sequence>
<dbReference type="InterPro" id="IPR000772">
    <property type="entry name" value="Ricin_B_lectin"/>
</dbReference>
<feature type="transmembrane region" description="Helical" evidence="10">
    <location>
        <begin position="12"/>
        <end position="32"/>
    </location>
</feature>
<dbReference type="InterPro" id="IPR001173">
    <property type="entry name" value="Glyco_trans_2-like"/>
</dbReference>
<dbReference type="Gene3D" id="3.90.550.10">
    <property type="entry name" value="Spore Coat Polysaccharide Biosynthesis Protein SpsA, Chain A"/>
    <property type="match status" value="2"/>
</dbReference>
<evidence type="ECO:0000256" key="7">
    <source>
        <dbReference type="ARBA" id="ARBA00023034"/>
    </source>
</evidence>
<gene>
    <name evidence="13" type="ORF">pdam_00001506</name>
</gene>
<keyword evidence="4 10" id="KW-0430">Lectin</keyword>
<evidence type="ECO:0000313" key="14">
    <source>
        <dbReference type="Proteomes" id="UP000275408"/>
    </source>
</evidence>
<comment type="caution">
    <text evidence="13">The sequence shown here is derived from an EMBL/GenBank/DDBJ whole genome shotgun (WGS) entry which is preliminary data.</text>
</comment>
<comment type="similarity">
    <text evidence="2 10">Belongs to the glycosyltransferase 2 family. GalNAc-T subfamily.</text>
</comment>
<comment type="subcellular location">
    <subcellularLocation>
        <location evidence="1 10">Golgi apparatus membrane</location>
        <topology evidence="1 10">Single-pass type II membrane protein</topology>
    </subcellularLocation>
</comment>
<evidence type="ECO:0000256" key="10">
    <source>
        <dbReference type="RuleBase" id="RU361242"/>
    </source>
</evidence>
<evidence type="ECO:0000256" key="9">
    <source>
        <dbReference type="ARBA" id="ARBA00023157"/>
    </source>
</evidence>
<dbReference type="Pfam" id="PF00652">
    <property type="entry name" value="Ricin_B_lectin"/>
    <property type="match status" value="1"/>
</dbReference>
<dbReference type="OrthoDB" id="330637at2759"/>
<dbReference type="CDD" id="cd02510">
    <property type="entry name" value="pp-GalNAc-T"/>
    <property type="match status" value="1"/>
</dbReference>
<feature type="transmembrane region" description="Helical" evidence="10">
    <location>
        <begin position="176"/>
        <end position="197"/>
    </location>
</feature>